<reference evidence="4 5" key="1">
    <citation type="submission" date="2018-09" db="EMBL/GenBank/DDBJ databases">
        <title>Genome sequencing of strain 6GH32-13.</title>
        <authorList>
            <person name="Weon H.-Y."/>
            <person name="Heo J."/>
            <person name="Kwon S.-W."/>
        </authorList>
    </citation>
    <scope>NUCLEOTIDE SEQUENCE [LARGE SCALE GENOMIC DNA]</scope>
    <source>
        <strain evidence="4 5">5GH32-13</strain>
    </source>
</reference>
<dbReference type="Gene3D" id="1.10.3020.10">
    <property type="entry name" value="alpha-amino acid ester hydrolase ( Helical cap domain)"/>
    <property type="match status" value="1"/>
</dbReference>
<dbReference type="Gene3D" id="2.60.120.260">
    <property type="entry name" value="Galactose-binding domain-like"/>
    <property type="match status" value="1"/>
</dbReference>
<dbReference type="SMART" id="SM00939">
    <property type="entry name" value="PepX_C"/>
    <property type="match status" value="1"/>
</dbReference>
<dbReference type="EMBL" id="CP032157">
    <property type="protein sequence ID" value="AXY74401.1"/>
    <property type="molecule type" value="Genomic_DNA"/>
</dbReference>
<dbReference type="InterPro" id="IPR000383">
    <property type="entry name" value="Xaa-Pro-like_dom"/>
</dbReference>
<dbReference type="Proteomes" id="UP000263900">
    <property type="component" value="Chromosome"/>
</dbReference>
<dbReference type="Pfam" id="PF02129">
    <property type="entry name" value="Peptidase_S15"/>
    <property type="match status" value="1"/>
</dbReference>
<dbReference type="InterPro" id="IPR029058">
    <property type="entry name" value="AB_hydrolase_fold"/>
</dbReference>
<name>A0A3B7MVE7_9BACT</name>
<dbReference type="Pfam" id="PF08530">
    <property type="entry name" value="PepX_C"/>
    <property type="match status" value="1"/>
</dbReference>
<accession>A0A3B7MVE7</accession>
<feature type="signal peptide" evidence="2">
    <location>
        <begin position="1"/>
        <end position="20"/>
    </location>
</feature>
<evidence type="ECO:0000313" key="4">
    <source>
        <dbReference type="EMBL" id="AXY74401.1"/>
    </source>
</evidence>
<dbReference type="InterPro" id="IPR013736">
    <property type="entry name" value="Xaa-Pro_dipept_C"/>
</dbReference>
<keyword evidence="5" id="KW-1185">Reference proteome</keyword>
<dbReference type="Gene3D" id="3.40.50.1820">
    <property type="entry name" value="alpha/beta hydrolase"/>
    <property type="match status" value="1"/>
</dbReference>
<proteinExistence type="predicted"/>
<sequence>MRIFFSLALLCLFTSLRLTAQTANSPGNLPDSTYLIQDSILIKTRDGAHISALVVRKQGITAPLPAILIFTIYARKTDVKKAKEAADKGYVGIVAYTRGKRYSPEIVAPYEHDGNDAYDVIDWIARQPWSNQQVGMYGGSYSGFTQWASTKHLHPALKTIVPSASVAPGLDAPMMNNVIMTFPFSWTWYVSNNKWLDETDYNSPLWGNVLQQWFQEGRSYRALDTMAGRPGNKIFHSWLDHPTYDQYWQDMIPYKDEFAQINIPVLSTSGYYDGGQVGATYYLREHLKYNPRSTHYFLIGPYGHFGCQGYPDSVFNSYPIDPVARIPIHDIIYEWFDHILKGKPKPAILKDNINYQVMGSNTWKHVPSLSRMSNDTITFYLSKAPSRPWQKLTAQRPSRPETIPQEINFADRDSVHSYYYNNKVIYDSLHTNNGLVFITDPLQAPLEISGRFTGQLAAMINKKDIDFSVALFEQMPDGRFFYLTYFMGRASYAKDIMHRQLLVPGKKEFIPFSNSYITSRQLQKGSRIMAIVNINKSPFEQINYGTGKDVSTETIQDAGLPLRIKWYNDSYLKIPVWK</sequence>
<dbReference type="RefSeq" id="WP_119050288.1">
    <property type="nucleotide sequence ID" value="NZ_CP032157.1"/>
</dbReference>
<feature type="domain" description="Xaa-Pro dipeptidyl-peptidase C-terminal" evidence="3">
    <location>
        <begin position="333"/>
        <end position="565"/>
    </location>
</feature>
<gene>
    <name evidence="4" type="ORF">D3H65_10615</name>
</gene>
<evidence type="ECO:0000256" key="2">
    <source>
        <dbReference type="SAM" id="SignalP"/>
    </source>
</evidence>
<evidence type="ECO:0000313" key="5">
    <source>
        <dbReference type="Proteomes" id="UP000263900"/>
    </source>
</evidence>
<feature type="chain" id="PRO_5017746878" evidence="2">
    <location>
        <begin position="21"/>
        <end position="578"/>
    </location>
</feature>
<dbReference type="SUPFAM" id="SSF49785">
    <property type="entry name" value="Galactose-binding domain-like"/>
    <property type="match status" value="1"/>
</dbReference>
<dbReference type="InterPro" id="IPR008979">
    <property type="entry name" value="Galactose-bd-like_sf"/>
</dbReference>
<evidence type="ECO:0000259" key="3">
    <source>
        <dbReference type="SMART" id="SM00939"/>
    </source>
</evidence>
<dbReference type="NCBIfam" id="TIGR00976">
    <property type="entry name" value="CocE_NonD"/>
    <property type="match status" value="1"/>
</dbReference>
<evidence type="ECO:0000256" key="1">
    <source>
        <dbReference type="ARBA" id="ARBA00022801"/>
    </source>
</evidence>
<organism evidence="4 5">
    <name type="scientific">Paraflavitalea soli</name>
    <dbReference type="NCBI Taxonomy" id="2315862"/>
    <lineage>
        <taxon>Bacteria</taxon>
        <taxon>Pseudomonadati</taxon>
        <taxon>Bacteroidota</taxon>
        <taxon>Chitinophagia</taxon>
        <taxon>Chitinophagales</taxon>
        <taxon>Chitinophagaceae</taxon>
        <taxon>Paraflavitalea</taxon>
    </lineage>
</organism>
<keyword evidence="1 4" id="KW-0378">Hydrolase</keyword>
<dbReference type="SUPFAM" id="SSF53474">
    <property type="entry name" value="alpha/beta-Hydrolases"/>
    <property type="match status" value="1"/>
</dbReference>
<dbReference type="AlphaFoldDB" id="A0A3B7MVE7"/>
<keyword evidence="2" id="KW-0732">Signal</keyword>
<dbReference type="GO" id="GO:0008239">
    <property type="term" value="F:dipeptidyl-peptidase activity"/>
    <property type="evidence" value="ECO:0007669"/>
    <property type="project" value="InterPro"/>
</dbReference>
<dbReference type="InterPro" id="IPR005674">
    <property type="entry name" value="CocE/Ser_esterase"/>
</dbReference>
<dbReference type="KEGG" id="pseg:D3H65_10615"/>
<dbReference type="OrthoDB" id="319764at2"/>
<protein>
    <submittedName>
        <fullName evidence="4">CocE/NonD family hydrolase</fullName>
    </submittedName>
</protein>